<dbReference type="AlphaFoldDB" id="A0A841HKZ4"/>
<name>A0A841HKZ4_9GAMM</name>
<protein>
    <submittedName>
        <fullName evidence="2">Uncharacterized protein</fullName>
    </submittedName>
</protein>
<evidence type="ECO:0000256" key="1">
    <source>
        <dbReference type="SAM" id="Phobius"/>
    </source>
</evidence>
<dbReference type="Proteomes" id="UP000588068">
    <property type="component" value="Unassembled WGS sequence"/>
</dbReference>
<keyword evidence="3" id="KW-1185">Reference proteome</keyword>
<dbReference type="EMBL" id="JACHHZ010000002">
    <property type="protein sequence ID" value="MBB6093029.1"/>
    <property type="molecule type" value="Genomic_DNA"/>
</dbReference>
<comment type="caution">
    <text evidence="2">The sequence shown here is derived from an EMBL/GenBank/DDBJ whole genome shotgun (WGS) entry which is preliminary data.</text>
</comment>
<evidence type="ECO:0000313" key="2">
    <source>
        <dbReference type="EMBL" id="MBB6093029.1"/>
    </source>
</evidence>
<keyword evidence="1" id="KW-0472">Membrane</keyword>
<reference evidence="2 3" key="1">
    <citation type="submission" date="2020-08" db="EMBL/GenBank/DDBJ databases">
        <title>Genomic Encyclopedia of Type Strains, Phase IV (KMG-IV): sequencing the most valuable type-strain genomes for metagenomic binning, comparative biology and taxonomic classification.</title>
        <authorList>
            <person name="Goeker M."/>
        </authorList>
    </citation>
    <scope>NUCLEOTIDE SEQUENCE [LARGE SCALE GENOMIC DNA]</scope>
    <source>
        <strain evidence="2 3">DSM 26723</strain>
    </source>
</reference>
<evidence type="ECO:0000313" key="3">
    <source>
        <dbReference type="Proteomes" id="UP000588068"/>
    </source>
</evidence>
<accession>A0A841HKZ4</accession>
<proteinExistence type="predicted"/>
<organism evidence="2 3">
    <name type="scientific">Povalibacter uvarum</name>
    <dbReference type="NCBI Taxonomy" id="732238"/>
    <lineage>
        <taxon>Bacteria</taxon>
        <taxon>Pseudomonadati</taxon>
        <taxon>Pseudomonadota</taxon>
        <taxon>Gammaproteobacteria</taxon>
        <taxon>Steroidobacterales</taxon>
        <taxon>Steroidobacteraceae</taxon>
        <taxon>Povalibacter</taxon>
    </lineage>
</organism>
<keyword evidence="1" id="KW-0812">Transmembrane</keyword>
<gene>
    <name evidence="2" type="ORF">HNQ60_001907</name>
</gene>
<keyword evidence="1" id="KW-1133">Transmembrane helix</keyword>
<sequence>MIAPFAAFKTQQRGWGAAEYLAVLLGLMAVWQGAPAVLRLIQEYHTEFSWALMVPF</sequence>
<dbReference type="RefSeq" id="WP_184331011.1">
    <property type="nucleotide sequence ID" value="NZ_JACHHZ010000002.1"/>
</dbReference>
<feature type="transmembrane region" description="Helical" evidence="1">
    <location>
        <begin position="20"/>
        <end position="41"/>
    </location>
</feature>